<sequence>MLDAAAKEKPWPFRVNRIGSYLLIDIEGPCGDLDIKEGVPAERKFPEIGRRSKSLANQVPRALSSEAAFALLGQGLNAVWEKKGKRTSVPATKVLNHVLEIMPDFKVRNTPFKKFARMLDSAAKEKPWPFRVERNGSDPLIDIQELEATY</sequence>
<evidence type="ECO:0000313" key="1">
    <source>
        <dbReference type="EMBL" id="CAK0905912.1"/>
    </source>
</evidence>
<comment type="caution">
    <text evidence="1">The sequence shown here is derived from an EMBL/GenBank/DDBJ whole genome shotgun (WGS) entry which is preliminary data.</text>
</comment>
<organism evidence="1 2">
    <name type="scientific">Prorocentrum cordatum</name>
    <dbReference type="NCBI Taxonomy" id="2364126"/>
    <lineage>
        <taxon>Eukaryota</taxon>
        <taxon>Sar</taxon>
        <taxon>Alveolata</taxon>
        <taxon>Dinophyceae</taxon>
        <taxon>Prorocentrales</taxon>
        <taxon>Prorocentraceae</taxon>
        <taxon>Prorocentrum</taxon>
    </lineage>
</organism>
<gene>
    <name evidence="1" type="ORF">PCOR1329_LOCUS81442</name>
</gene>
<protein>
    <submittedName>
        <fullName evidence="1">Uncharacterized protein</fullName>
    </submittedName>
</protein>
<dbReference type="Proteomes" id="UP001189429">
    <property type="component" value="Unassembled WGS sequence"/>
</dbReference>
<proteinExistence type="predicted"/>
<keyword evidence="2" id="KW-1185">Reference proteome</keyword>
<accession>A0ABN9Y0F7</accession>
<reference evidence="1" key="1">
    <citation type="submission" date="2023-10" db="EMBL/GenBank/DDBJ databases">
        <authorList>
            <person name="Chen Y."/>
            <person name="Shah S."/>
            <person name="Dougan E. K."/>
            <person name="Thang M."/>
            <person name="Chan C."/>
        </authorList>
    </citation>
    <scope>NUCLEOTIDE SEQUENCE [LARGE SCALE GENOMIC DNA]</scope>
</reference>
<name>A0ABN9Y0F7_9DINO</name>
<evidence type="ECO:0000313" key="2">
    <source>
        <dbReference type="Proteomes" id="UP001189429"/>
    </source>
</evidence>
<dbReference type="EMBL" id="CAUYUJ010021616">
    <property type="protein sequence ID" value="CAK0905912.1"/>
    <property type="molecule type" value="Genomic_DNA"/>
</dbReference>